<organism evidence="16 17">
    <name type="scientific">Pseudoduganella flava</name>
    <dbReference type="NCBI Taxonomy" id="871742"/>
    <lineage>
        <taxon>Bacteria</taxon>
        <taxon>Pseudomonadati</taxon>
        <taxon>Pseudomonadota</taxon>
        <taxon>Betaproteobacteria</taxon>
        <taxon>Burkholderiales</taxon>
        <taxon>Oxalobacteraceae</taxon>
        <taxon>Telluria group</taxon>
        <taxon>Pseudoduganella</taxon>
    </lineage>
</organism>
<dbReference type="Gene3D" id="2.40.170.20">
    <property type="entry name" value="TonB-dependent receptor, beta-barrel domain"/>
    <property type="match status" value="1"/>
</dbReference>
<dbReference type="PANTHER" id="PTHR32552:SF81">
    <property type="entry name" value="TONB-DEPENDENT OUTER MEMBRANE RECEPTOR"/>
    <property type="match status" value="1"/>
</dbReference>
<evidence type="ECO:0000256" key="7">
    <source>
        <dbReference type="ARBA" id="ARBA00023065"/>
    </source>
</evidence>
<keyword evidence="17" id="KW-1185">Reference proteome</keyword>
<sequence length="854" mass="93179">MRRPPKCMASARSCWPAAKCSASHTDELISPYPRGPRPPCQACPRDRGPAPFMPTKGDIMRITGTRTPFALAAALLAAGAHAQQTAQQAAQQTDTGKLESVVVTANKRAQNLQDVPQSITVLGDAVLQRSNVRELDDLPALSPALTLSYGTQPGNFSINMRGVGTFSLGIGVEADVAVIVDDIPLGMQANAFKDLADVHRIEVLKGPQSTLFGKSAIAGALNITTKPIGGPVKTTASMLATNDDEWRVAVGVSGAVSDTFRMRIAASKTDYDGTLNNLTTGGKLNGSKGDNVNAKFEWQPLENLKFTLSPHYNRTEKFCCTTAFTSMTPGGIYRNAPQLPQAVVLRDIRIAPGNRDVRNDYPTGGKFHDWGTGLKIDYGFDGGYTLSSITSYSKYHMDDYQDNDATDIDILQYLTLPNGAPTNMHGGLYQYGVFNVKSTTQELRLTSPDKGALRYVAGLWYGKNDLNRELAKVPLIFNYGTNYGADAWNVNKAAYGQGSWDFRPDTSLIVGARWNLEDTGYRFRRYSVPPQAVVQTEFYTNDDSNHSKTWKLGLEHRLNRDAMVYGTVSTGHKGVAYDLTSGFTAALAAKPAVPPETARSYELGWKQSLWDNRAMFSVALFRTNFRNFQQSAGFFDYDGIFRTALNSLGGLRTQGLEVEGSVRVTPRLQLNGSLAYTEATITEFRNGPCYNVVNAAGTGSAPGPGCYQSPEFNNTNVQDLAGKTLPNAPKVKVNLGGQYDLPLATLPFNAFIAGTTRYQSRTQFSLNQDPMTIQGAYSITNLSFGATDKGGRWKASFFINNLFDKRYAAGLNNSIANGTWSPRAPNTPLAVNTTEWLPPRDYHRYVGARVDLTF</sequence>
<evidence type="ECO:0000256" key="11">
    <source>
        <dbReference type="PROSITE-ProRule" id="PRU01360"/>
    </source>
</evidence>
<keyword evidence="4" id="KW-0410">Iron transport</keyword>
<evidence type="ECO:0000256" key="10">
    <source>
        <dbReference type="ARBA" id="ARBA00023237"/>
    </source>
</evidence>
<evidence type="ECO:0000313" key="17">
    <source>
        <dbReference type="Proteomes" id="UP000437862"/>
    </source>
</evidence>
<evidence type="ECO:0000256" key="3">
    <source>
        <dbReference type="ARBA" id="ARBA00022452"/>
    </source>
</evidence>
<dbReference type="Pfam" id="PF07715">
    <property type="entry name" value="Plug"/>
    <property type="match status" value="1"/>
</dbReference>
<evidence type="ECO:0000256" key="12">
    <source>
        <dbReference type="PROSITE-ProRule" id="PRU10143"/>
    </source>
</evidence>
<dbReference type="InterPro" id="IPR036942">
    <property type="entry name" value="Beta-barrel_TonB_sf"/>
</dbReference>
<accession>A0ABX6FS29</accession>
<keyword evidence="16" id="KW-0675">Receptor</keyword>
<evidence type="ECO:0000256" key="4">
    <source>
        <dbReference type="ARBA" id="ARBA00022496"/>
    </source>
</evidence>
<dbReference type="PROSITE" id="PS52016">
    <property type="entry name" value="TONB_DEPENDENT_REC_3"/>
    <property type="match status" value="1"/>
</dbReference>
<evidence type="ECO:0000256" key="9">
    <source>
        <dbReference type="ARBA" id="ARBA00023136"/>
    </source>
</evidence>
<comment type="subcellular location">
    <subcellularLocation>
        <location evidence="1 11">Cell outer membrane</location>
        <topology evidence="1 11">Multi-pass membrane protein</topology>
    </subcellularLocation>
</comment>
<feature type="domain" description="TonB-dependent receptor-like beta-barrel" evidence="14">
    <location>
        <begin position="352"/>
        <end position="802"/>
    </location>
</feature>
<evidence type="ECO:0000256" key="8">
    <source>
        <dbReference type="ARBA" id="ARBA00023077"/>
    </source>
</evidence>
<evidence type="ECO:0000256" key="2">
    <source>
        <dbReference type="ARBA" id="ARBA00022448"/>
    </source>
</evidence>
<comment type="similarity">
    <text evidence="11 13">Belongs to the TonB-dependent receptor family.</text>
</comment>
<dbReference type="InterPro" id="IPR000531">
    <property type="entry name" value="Beta-barrel_TonB"/>
</dbReference>
<proteinExistence type="inferred from homology"/>
<evidence type="ECO:0000256" key="1">
    <source>
        <dbReference type="ARBA" id="ARBA00004571"/>
    </source>
</evidence>
<keyword evidence="7" id="KW-0406">Ion transport</keyword>
<evidence type="ECO:0000259" key="15">
    <source>
        <dbReference type="Pfam" id="PF07715"/>
    </source>
</evidence>
<dbReference type="CDD" id="cd01347">
    <property type="entry name" value="ligand_gated_channel"/>
    <property type="match status" value="1"/>
</dbReference>
<reference evidence="16 17" key="1">
    <citation type="submission" date="2019-12" db="EMBL/GenBank/DDBJ databases">
        <title>Draft Genome Sequences of Six Type Strains of the Genus Massilia.</title>
        <authorList>
            <person name="Miess H."/>
            <person name="Frediansyah A."/>
            <person name="Goeker M."/>
            <person name="Gross H."/>
        </authorList>
    </citation>
    <scope>NUCLEOTIDE SEQUENCE [LARGE SCALE GENOMIC DNA]</scope>
    <source>
        <strain evidence="16 17">DSM 26639</strain>
    </source>
</reference>
<dbReference type="InterPro" id="IPR010916">
    <property type="entry name" value="TonB_box_CS"/>
</dbReference>
<keyword evidence="6" id="KW-0408">Iron</keyword>
<dbReference type="EMBL" id="CP046904">
    <property type="protein sequence ID" value="QGZ39940.1"/>
    <property type="molecule type" value="Genomic_DNA"/>
</dbReference>
<evidence type="ECO:0000256" key="13">
    <source>
        <dbReference type="RuleBase" id="RU003357"/>
    </source>
</evidence>
<feature type="domain" description="TonB-dependent receptor plug" evidence="15">
    <location>
        <begin position="112"/>
        <end position="220"/>
    </location>
</feature>
<keyword evidence="10 11" id="KW-0998">Cell outer membrane</keyword>
<gene>
    <name evidence="16" type="ORF">GO485_13340</name>
</gene>
<feature type="short sequence motif" description="TonB box" evidence="12">
    <location>
        <begin position="100"/>
        <end position="106"/>
    </location>
</feature>
<evidence type="ECO:0000313" key="16">
    <source>
        <dbReference type="EMBL" id="QGZ39940.1"/>
    </source>
</evidence>
<evidence type="ECO:0000256" key="6">
    <source>
        <dbReference type="ARBA" id="ARBA00023004"/>
    </source>
</evidence>
<evidence type="ECO:0000259" key="14">
    <source>
        <dbReference type="Pfam" id="PF00593"/>
    </source>
</evidence>
<keyword evidence="9 11" id="KW-0472">Membrane</keyword>
<evidence type="ECO:0000256" key="5">
    <source>
        <dbReference type="ARBA" id="ARBA00022692"/>
    </source>
</evidence>
<keyword evidence="5 11" id="KW-0812">Transmembrane</keyword>
<dbReference type="InterPro" id="IPR039426">
    <property type="entry name" value="TonB-dep_rcpt-like"/>
</dbReference>
<dbReference type="InterPro" id="IPR012910">
    <property type="entry name" value="Plug_dom"/>
</dbReference>
<dbReference type="SUPFAM" id="SSF56935">
    <property type="entry name" value="Porins"/>
    <property type="match status" value="1"/>
</dbReference>
<keyword evidence="2 11" id="KW-0813">Transport</keyword>
<dbReference type="PANTHER" id="PTHR32552">
    <property type="entry name" value="FERRICHROME IRON RECEPTOR-RELATED"/>
    <property type="match status" value="1"/>
</dbReference>
<protein>
    <submittedName>
        <fullName evidence="16">TonB-dependent receptor</fullName>
    </submittedName>
</protein>
<dbReference type="Pfam" id="PF00593">
    <property type="entry name" value="TonB_dep_Rec_b-barrel"/>
    <property type="match status" value="1"/>
</dbReference>
<name>A0ABX6FS29_9BURK</name>
<keyword evidence="3 11" id="KW-1134">Transmembrane beta strand</keyword>
<dbReference type="Proteomes" id="UP000437862">
    <property type="component" value="Chromosome"/>
</dbReference>
<keyword evidence="8 12" id="KW-0798">TonB box</keyword>
<dbReference type="PROSITE" id="PS00430">
    <property type="entry name" value="TONB_DEPENDENT_REC_1"/>
    <property type="match status" value="1"/>
</dbReference>